<dbReference type="PANTHER" id="PTHR48008:SF14">
    <property type="entry name" value="PROTEIN KINASE DOMAIN-CONTAINING PROTEIN"/>
    <property type="match status" value="1"/>
</dbReference>
<evidence type="ECO:0000313" key="21">
    <source>
        <dbReference type="EMBL" id="THG09227.1"/>
    </source>
</evidence>
<dbReference type="PROSITE" id="PS50011">
    <property type="entry name" value="PROTEIN_KINASE_DOM"/>
    <property type="match status" value="1"/>
</dbReference>
<evidence type="ECO:0000256" key="13">
    <source>
        <dbReference type="ARBA" id="ARBA00022840"/>
    </source>
</evidence>
<dbReference type="Gene3D" id="1.10.510.10">
    <property type="entry name" value="Transferase(Phosphotransferase) domain 1"/>
    <property type="match status" value="1"/>
</dbReference>
<dbReference type="AlphaFoldDB" id="A0A4V3WMN0"/>
<dbReference type="SUPFAM" id="SSF56112">
    <property type="entry name" value="Protein kinase-like (PK-like)"/>
    <property type="match status" value="1"/>
</dbReference>
<dbReference type="Proteomes" id="UP000306102">
    <property type="component" value="Unassembled WGS sequence"/>
</dbReference>
<protein>
    <recommendedName>
        <fullName evidence="2">non-specific serine/threonine protein kinase</fullName>
        <ecNumber evidence="2">2.7.11.1</ecNumber>
    </recommendedName>
</protein>
<reference evidence="21 22" key="1">
    <citation type="journal article" date="2018" name="Proc. Natl. Acad. Sci. U.S.A.">
        <title>Draft genome sequence of Camellia sinensis var. sinensis provides insights into the evolution of the tea genome and tea quality.</title>
        <authorList>
            <person name="Wei C."/>
            <person name="Yang H."/>
            <person name="Wang S."/>
            <person name="Zhao J."/>
            <person name="Liu C."/>
            <person name="Gao L."/>
            <person name="Xia E."/>
            <person name="Lu Y."/>
            <person name="Tai Y."/>
            <person name="She G."/>
            <person name="Sun J."/>
            <person name="Cao H."/>
            <person name="Tong W."/>
            <person name="Gao Q."/>
            <person name="Li Y."/>
            <person name="Deng W."/>
            <person name="Jiang X."/>
            <person name="Wang W."/>
            <person name="Chen Q."/>
            <person name="Zhang S."/>
            <person name="Li H."/>
            <person name="Wu J."/>
            <person name="Wang P."/>
            <person name="Li P."/>
            <person name="Shi C."/>
            <person name="Zheng F."/>
            <person name="Jian J."/>
            <person name="Huang B."/>
            <person name="Shan D."/>
            <person name="Shi M."/>
            <person name="Fang C."/>
            <person name="Yue Y."/>
            <person name="Li F."/>
            <person name="Li D."/>
            <person name="Wei S."/>
            <person name="Han B."/>
            <person name="Jiang C."/>
            <person name="Yin Y."/>
            <person name="Xia T."/>
            <person name="Zhang Z."/>
            <person name="Bennetzen J.L."/>
            <person name="Zhao S."/>
            <person name="Wan X."/>
        </authorList>
    </citation>
    <scope>NUCLEOTIDE SEQUENCE [LARGE SCALE GENOMIC DNA]</scope>
    <source>
        <strain evidence="22">cv. Shuchazao</strain>
        <tissue evidence="21">Leaf</tissue>
    </source>
</reference>
<dbReference type="PANTHER" id="PTHR48008">
    <property type="entry name" value="LEUCINE-RICH REPEAT RECEPTOR-LIKE PROTEIN KINASE IMK3-RELATED"/>
    <property type="match status" value="1"/>
</dbReference>
<proteinExistence type="predicted"/>
<keyword evidence="13" id="KW-0067">ATP-binding</keyword>
<dbReference type="InterPro" id="IPR011009">
    <property type="entry name" value="Kinase-like_dom_sf"/>
</dbReference>
<keyword evidence="17" id="KW-0325">Glycoprotein</keyword>
<dbReference type="InterPro" id="IPR000719">
    <property type="entry name" value="Prot_kinase_dom"/>
</dbReference>
<evidence type="ECO:0000256" key="17">
    <source>
        <dbReference type="ARBA" id="ARBA00023180"/>
    </source>
</evidence>
<feature type="domain" description="Protein kinase" evidence="20">
    <location>
        <begin position="1"/>
        <end position="201"/>
    </location>
</feature>
<keyword evidence="7" id="KW-0808">Transferase</keyword>
<keyword evidence="3" id="KW-1003">Cell membrane</keyword>
<comment type="catalytic activity">
    <reaction evidence="19">
        <text>L-seryl-[protein] + ATP = O-phospho-L-seryl-[protein] + ADP + H(+)</text>
        <dbReference type="Rhea" id="RHEA:17989"/>
        <dbReference type="Rhea" id="RHEA-COMP:9863"/>
        <dbReference type="Rhea" id="RHEA-COMP:11604"/>
        <dbReference type="ChEBI" id="CHEBI:15378"/>
        <dbReference type="ChEBI" id="CHEBI:29999"/>
        <dbReference type="ChEBI" id="CHEBI:30616"/>
        <dbReference type="ChEBI" id="CHEBI:83421"/>
        <dbReference type="ChEBI" id="CHEBI:456216"/>
        <dbReference type="EC" id="2.7.11.1"/>
    </reaction>
</comment>
<evidence type="ECO:0000256" key="4">
    <source>
        <dbReference type="ARBA" id="ARBA00022527"/>
    </source>
</evidence>
<dbReference type="EMBL" id="SDRB02008647">
    <property type="protein sequence ID" value="THG09227.1"/>
    <property type="molecule type" value="Genomic_DNA"/>
</dbReference>
<keyword evidence="5" id="KW-0597">Phosphoprotein</keyword>
<dbReference type="EC" id="2.7.11.1" evidence="2"/>
<evidence type="ECO:0000256" key="3">
    <source>
        <dbReference type="ARBA" id="ARBA00022475"/>
    </source>
</evidence>
<evidence type="ECO:0000256" key="18">
    <source>
        <dbReference type="ARBA" id="ARBA00047899"/>
    </source>
</evidence>
<keyword evidence="16" id="KW-0675">Receptor</keyword>
<evidence type="ECO:0000256" key="15">
    <source>
        <dbReference type="ARBA" id="ARBA00023136"/>
    </source>
</evidence>
<evidence type="ECO:0000256" key="19">
    <source>
        <dbReference type="ARBA" id="ARBA00048679"/>
    </source>
</evidence>
<accession>A0A4V3WMN0</accession>
<comment type="subcellular location">
    <subcellularLocation>
        <location evidence="1">Cell membrane</location>
        <topology evidence="1">Single-pass membrane protein</topology>
    </subcellularLocation>
</comment>
<name>A0A4V3WMN0_CAMSN</name>
<dbReference type="InterPro" id="IPR008271">
    <property type="entry name" value="Ser/Thr_kinase_AS"/>
</dbReference>
<dbReference type="GO" id="GO:0005886">
    <property type="term" value="C:plasma membrane"/>
    <property type="evidence" value="ECO:0007669"/>
    <property type="project" value="UniProtKB-SubCell"/>
</dbReference>
<sequence length="314" mass="35415">MSNGSLDKWLYSHNYCLNLFQRVSIIALEYLHDGQSEPVVHCDLKPSNVLLDEDMIAHVADFRIAKTLAENKTTTQTNTLGTLGYIAPEYGSEGRVSTSGDMYSYGIMLLETFTRKKPIDEMCTEERSLKQWVSTWLPDEVMEVVDSGLLRTQNEGDMVATQNNLIAILALGLECSTELVEERIQIKEVLGKLNKIKRQLLKTKVFDRFVFGCAHRRNKQKKSVGKRIFAGFFGCNGPCLDKKSVHVSEAHRKGLKKESLRSVNPVVFDGTKQLESGLRGGENFAFPILDSGEENLTIKKQLDLEEEPRHSIEV</sequence>
<evidence type="ECO:0000256" key="6">
    <source>
        <dbReference type="ARBA" id="ARBA00022614"/>
    </source>
</evidence>
<keyword evidence="10" id="KW-0677">Repeat</keyword>
<dbReference type="InterPro" id="IPR052451">
    <property type="entry name" value="Ser/Thr_kinase-like"/>
</dbReference>
<keyword evidence="22" id="KW-1185">Reference proteome</keyword>
<keyword evidence="14" id="KW-1133">Transmembrane helix</keyword>
<keyword evidence="15" id="KW-0472">Membrane</keyword>
<keyword evidence="11" id="KW-0547">Nucleotide-binding</keyword>
<evidence type="ECO:0000256" key="11">
    <source>
        <dbReference type="ARBA" id="ARBA00022741"/>
    </source>
</evidence>
<evidence type="ECO:0000256" key="16">
    <source>
        <dbReference type="ARBA" id="ARBA00023170"/>
    </source>
</evidence>
<dbReference type="GO" id="GO:0004674">
    <property type="term" value="F:protein serine/threonine kinase activity"/>
    <property type="evidence" value="ECO:0007669"/>
    <property type="project" value="UniProtKB-KW"/>
</dbReference>
<keyword evidence="6" id="KW-0433">Leucine-rich repeat</keyword>
<comment type="caution">
    <text evidence="21">The sequence shown here is derived from an EMBL/GenBank/DDBJ whole genome shotgun (WGS) entry which is preliminary data.</text>
</comment>
<dbReference type="SMART" id="SM00220">
    <property type="entry name" value="S_TKc"/>
    <property type="match status" value="1"/>
</dbReference>
<keyword evidence="9" id="KW-0732">Signal</keyword>
<evidence type="ECO:0000256" key="1">
    <source>
        <dbReference type="ARBA" id="ARBA00004162"/>
    </source>
</evidence>
<keyword evidence="8" id="KW-0812">Transmembrane</keyword>
<organism evidence="21 22">
    <name type="scientific">Camellia sinensis var. sinensis</name>
    <name type="common">China tea</name>
    <dbReference type="NCBI Taxonomy" id="542762"/>
    <lineage>
        <taxon>Eukaryota</taxon>
        <taxon>Viridiplantae</taxon>
        <taxon>Streptophyta</taxon>
        <taxon>Embryophyta</taxon>
        <taxon>Tracheophyta</taxon>
        <taxon>Spermatophyta</taxon>
        <taxon>Magnoliopsida</taxon>
        <taxon>eudicotyledons</taxon>
        <taxon>Gunneridae</taxon>
        <taxon>Pentapetalae</taxon>
        <taxon>asterids</taxon>
        <taxon>Ericales</taxon>
        <taxon>Theaceae</taxon>
        <taxon>Camellia</taxon>
    </lineage>
</organism>
<keyword evidence="12" id="KW-0418">Kinase</keyword>
<evidence type="ECO:0000256" key="14">
    <source>
        <dbReference type="ARBA" id="ARBA00022989"/>
    </source>
</evidence>
<evidence type="ECO:0000259" key="20">
    <source>
        <dbReference type="PROSITE" id="PS50011"/>
    </source>
</evidence>
<dbReference type="FunFam" id="1.10.510.10:FF:000358">
    <property type="entry name" value="Putative leucine-rich repeat receptor-like serine/threonine-protein kinase"/>
    <property type="match status" value="1"/>
</dbReference>
<evidence type="ECO:0000256" key="9">
    <source>
        <dbReference type="ARBA" id="ARBA00022729"/>
    </source>
</evidence>
<evidence type="ECO:0000256" key="8">
    <source>
        <dbReference type="ARBA" id="ARBA00022692"/>
    </source>
</evidence>
<evidence type="ECO:0000256" key="10">
    <source>
        <dbReference type="ARBA" id="ARBA00022737"/>
    </source>
</evidence>
<gene>
    <name evidence="21" type="ORF">TEA_014537</name>
</gene>
<keyword evidence="4" id="KW-0723">Serine/threonine-protein kinase</keyword>
<evidence type="ECO:0000256" key="2">
    <source>
        <dbReference type="ARBA" id="ARBA00012513"/>
    </source>
</evidence>
<evidence type="ECO:0000256" key="7">
    <source>
        <dbReference type="ARBA" id="ARBA00022679"/>
    </source>
</evidence>
<dbReference type="GO" id="GO:0005524">
    <property type="term" value="F:ATP binding"/>
    <property type="evidence" value="ECO:0007669"/>
    <property type="project" value="UniProtKB-KW"/>
</dbReference>
<dbReference type="Pfam" id="PF00069">
    <property type="entry name" value="Pkinase"/>
    <property type="match status" value="1"/>
</dbReference>
<evidence type="ECO:0000313" key="22">
    <source>
        <dbReference type="Proteomes" id="UP000306102"/>
    </source>
</evidence>
<evidence type="ECO:0000256" key="12">
    <source>
        <dbReference type="ARBA" id="ARBA00022777"/>
    </source>
</evidence>
<evidence type="ECO:0000256" key="5">
    <source>
        <dbReference type="ARBA" id="ARBA00022553"/>
    </source>
</evidence>
<dbReference type="PROSITE" id="PS00108">
    <property type="entry name" value="PROTEIN_KINASE_ST"/>
    <property type="match status" value="1"/>
</dbReference>
<comment type="catalytic activity">
    <reaction evidence="18">
        <text>L-threonyl-[protein] + ATP = O-phospho-L-threonyl-[protein] + ADP + H(+)</text>
        <dbReference type="Rhea" id="RHEA:46608"/>
        <dbReference type="Rhea" id="RHEA-COMP:11060"/>
        <dbReference type="Rhea" id="RHEA-COMP:11605"/>
        <dbReference type="ChEBI" id="CHEBI:15378"/>
        <dbReference type="ChEBI" id="CHEBI:30013"/>
        <dbReference type="ChEBI" id="CHEBI:30616"/>
        <dbReference type="ChEBI" id="CHEBI:61977"/>
        <dbReference type="ChEBI" id="CHEBI:456216"/>
        <dbReference type="EC" id="2.7.11.1"/>
    </reaction>
</comment>